<keyword evidence="4" id="KW-0677">Repeat</keyword>
<evidence type="ECO:0000256" key="6">
    <source>
        <dbReference type="ARBA" id="ARBA00022807"/>
    </source>
</evidence>
<dbReference type="PRINTS" id="PR00376">
    <property type="entry name" value="IL1BCENZYME"/>
</dbReference>
<dbReference type="SUPFAM" id="SSF47986">
    <property type="entry name" value="DEATH domain"/>
    <property type="match status" value="2"/>
</dbReference>
<dbReference type="Gene3D" id="1.10.533.10">
    <property type="entry name" value="Death Domain, Fas"/>
    <property type="match status" value="2"/>
</dbReference>
<evidence type="ECO:0000256" key="1">
    <source>
        <dbReference type="ARBA" id="ARBA00010134"/>
    </source>
</evidence>
<dbReference type="InterPro" id="IPR016129">
    <property type="entry name" value="Caspase_his_AS"/>
</dbReference>
<dbReference type="AlphaFoldDB" id="V4BWY4"/>
<feature type="domain" description="DED" evidence="10">
    <location>
        <begin position="92"/>
        <end position="169"/>
    </location>
</feature>
<dbReference type="GO" id="GO:0006915">
    <property type="term" value="P:apoptotic process"/>
    <property type="evidence" value="ECO:0007669"/>
    <property type="project" value="UniProtKB-KW"/>
</dbReference>
<feature type="domain" description="Caspase family p20" evidence="12">
    <location>
        <begin position="248"/>
        <end position="345"/>
    </location>
</feature>
<dbReference type="InterPro" id="IPR015917">
    <property type="entry name" value="Pept_C14A"/>
</dbReference>
<dbReference type="SMART" id="SM00031">
    <property type="entry name" value="DED"/>
    <property type="match status" value="2"/>
</dbReference>
<dbReference type="OMA" id="CSGHLEM"/>
<dbReference type="GO" id="GO:0006508">
    <property type="term" value="P:proteolysis"/>
    <property type="evidence" value="ECO:0007669"/>
    <property type="project" value="UniProtKB-KW"/>
</dbReference>
<dbReference type="Gene3D" id="3.40.50.1460">
    <property type="match status" value="1"/>
</dbReference>
<keyword evidence="2" id="KW-0645">Protease</keyword>
<dbReference type="PROSITE" id="PS01121">
    <property type="entry name" value="CASPASE_HIS"/>
    <property type="match status" value="1"/>
</dbReference>
<dbReference type="PROSITE" id="PS50207">
    <property type="entry name" value="CASPASE_P10"/>
    <property type="match status" value="1"/>
</dbReference>
<dbReference type="KEGG" id="lgi:LOTGIDRAFT_53303"/>
<dbReference type="InterPro" id="IPR011029">
    <property type="entry name" value="DEATH-like_dom_sf"/>
</dbReference>
<feature type="non-terminal residue" evidence="13">
    <location>
        <position position="1"/>
    </location>
</feature>
<dbReference type="InterPro" id="IPR002138">
    <property type="entry name" value="Pept_C14_p10"/>
</dbReference>
<dbReference type="SMART" id="SM00115">
    <property type="entry name" value="CASc"/>
    <property type="match status" value="1"/>
</dbReference>
<dbReference type="InterPro" id="IPR001309">
    <property type="entry name" value="Pept_C14_p20"/>
</dbReference>
<evidence type="ECO:0000256" key="4">
    <source>
        <dbReference type="ARBA" id="ARBA00022737"/>
    </source>
</evidence>
<keyword evidence="9" id="KW-0812">Transmembrane</keyword>
<keyword evidence="3" id="KW-0053">Apoptosis</keyword>
<dbReference type="GO" id="GO:0051604">
    <property type="term" value="P:protein maturation"/>
    <property type="evidence" value="ECO:0007669"/>
    <property type="project" value="UniProtKB-ARBA"/>
</dbReference>
<dbReference type="GO" id="GO:0004197">
    <property type="term" value="F:cysteine-type endopeptidase activity"/>
    <property type="evidence" value="ECO:0007669"/>
    <property type="project" value="InterPro"/>
</dbReference>
<evidence type="ECO:0000259" key="11">
    <source>
        <dbReference type="PROSITE" id="PS50207"/>
    </source>
</evidence>
<dbReference type="Proteomes" id="UP000030746">
    <property type="component" value="Unassembled WGS sequence"/>
</dbReference>
<evidence type="ECO:0000259" key="10">
    <source>
        <dbReference type="PROSITE" id="PS50168"/>
    </source>
</evidence>
<dbReference type="GO" id="GO:0042981">
    <property type="term" value="P:regulation of apoptotic process"/>
    <property type="evidence" value="ECO:0007669"/>
    <property type="project" value="InterPro"/>
</dbReference>
<evidence type="ECO:0008006" key="15">
    <source>
        <dbReference type="Google" id="ProtNLM"/>
    </source>
</evidence>
<dbReference type="CDD" id="cd08792">
    <property type="entry name" value="DED_Caspase_8_10_r1"/>
    <property type="match status" value="1"/>
</dbReference>
<dbReference type="GeneID" id="20251239"/>
<dbReference type="Pfam" id="PF01335">
    <property type="entry name" value="DED"/>
    <property type="match status" value="2"/>
</dbReference>
<accession>V4BWY4</accession>
<evidence type="ECO:0000256" key="2">
    <source>
        <dbReference type="ARBA" id="ARBA00022670"/>
    </source>
</evidence>
<proteinExistence type="inferred from homology"/>
<reference evidence="13 14" key="1">
    <citation type="journal article" date="2013" name="Nature">
        <title>Insights into bilaterian evolution from three spiralian genomes.</title>
        <authorList>
            <person name="Simakov O."/>
            <person name="Marletaz F."/>
            <person name="Cho S.J."/>
            <person name="Edsinger-Gonzales E."/>
            <person name="Havlak P."/>
            <person name="Hellsten U."/>
            <person name="Kuo D.H."/>
            <person name="Larsson T."/>
            <person name="Lv J."/>
            <person name="Arendt D."/>
            <person name="Savage R."/>
            <person name="Osoegawa K."/>
            <person name="de Jong P."/>
            <person name="Grimwood J."/>
            <person name="Chapman J.A."/>
            <person name="Shapiro H."/>
            <person name="Aerts A."/>
            <person name="Otillar R.P."/>
            <person name="Terry A.Y."/>
            <person name="Boore J.L."/>
            <person name="Grigoriev I.V."/>
            <person name="Lindberg D.R."/>
            <person name="Seaver E.C."/>
            <person name="Weisblat D.A."/>
            <person name="Putnam N.H."/>
            <person name="Rokhsar D.S."/>
        </authorList>
    </citation>
    <scope>NUCLEOTIDE SEQUENCE [LARGE SCALE GENOMIC DNA]</scope>
</reference>
<dbReference type="OrthoDB" id="6114029at2759"/>
<gene>
    <name evidence="13" type="ORF">LOTGIDRAFT_53303</name>
</gene>
<dbReference type="Pfam" id="PF00656">
    <property type="entry name" value="Peptidase_C14"/>
    <property type="match status" value="1"/>
</dbReference>
<keyword evidence="6" id="KW-0788">Thiol protease</keyword>
<sequence length="451" mass="51529">NYRQKLVQLDSELDSDNVKCLKYLCFDVIPASKLEKITQGTDLFELLEQKGFLGNGNYFFLAECLSKIGRRDLSEVALDHNQLITTLFEFVLFRSLWFDISEDLDAEEVCKCLYYYGDVPKSKRGGIKSGIDFLNFLEKKKKIGPDNMDYLLDVLKTIERNDLVQMIQKYTERISGDFIAGPPPKSIGPQSYSMTSPLGNQNKINDLIDALMKSEMYRMDRYPRGMIIIIIIIDFGLKLLMGPFLFIADTLDRTFTELGFQVYVHNDLKAVEMVQILTRYSQEDHELFDCFVCVILSHGTRDYIYGANCEPVPIRTLADPLKNLSCPGLCGKPKLFFIQACQGQDKQHDVVRVDDLDEDAPPNGEVIPNEQDFLIGMATIPGFVSYRSKTSGSWFIIKLCEALQKFAKYWDILHILTYVNSEVGKANADIDGVRYKQSPGPLYTLRKRLLF</sequence>
<dbReference type="PROSITE" id="PS01122">
    <property type="entry name" value="CASPASE_CYS"/>
    <property type="match status" value="1"/>
</dbReference>
<keyword evidence="14" id="KW-1185">Reference proteome</keyword>
<evidence type="ECO:0000256" key="3">
    <source>
        <dbReference type="ARBA" id="ARBA00022703"/>
    </source>
</evidence>
<feature type="non-terminal residue" evidence="13">
    <location>
        <position position="451"/>
    </location>
</feature>
<dbReference type="InterPro" id="IPR011600">
    <property type="entry name" value="Pept_C14_caspase"/>
</dbReference>
<dbReference type="CDD" id="cd00032">
    <property type="entry name" value="CASc"/>
    <property type="match status" value="1"/>
</dbReference>
<keyword evidence="5" id="KW-0378">Hydrolase</keyword>
<dbReference type="CTD" id="20251239"/>
<dbReference type="RefSeq" id="XP_009055665.1">
    <property type="nucleotide sequence ID" value="XM_009057417.1"/>
</dbReference>
<dbReference type="PROSITE" id="PS50208">
    <property type="entry name" value="CASPASE_P20"/>
    <property type="match status" value="1"/>
</dbReference>
<evidence type="ECO:0000313" key="13">
    <source>
        <dbReference type="EMBL" id="ESO93559.1"/>
    </source>
</evidence>
<dbReference type="EMBL" id="KB201891">
    <property type="protein sequence ID" value="ESO93559.1"/>
    <property type="molecule type" value="Genomic_DNA"/>
</dbReference>
<dbReference type="PANTHER" id="PTHR48169:SF7">
    <property type="entry name" value="CASPASE 10"/>
    <property type="match status" value="1"/>
</dbReference>
<dbReference type="PANTHER" id="PTHR48169">
    <property type="entry name" value="DED DOMAIN-CONTAINING PROTEIN"/>
    <property type="match status" value="1"/>
</dbReference>
<dbReference type="InterPro" id="IPR029030">
    <property type="entry name" value="Caspase-like_dom_sf"/>
</dbReference>
<keyword evidence="9" id="KW-0472">Membrane</keyword>
<name>V4BWY4_LOTGI</name>
<feature type="domain" description="Caspase family p10" evidence="11">
    <location>
        <begin position="367"/>
        <end position="451"/>
    </location>
</feature>
<keyword evidence="7" id="KW-0865">Zymogen</keyword>
<comment type="similarity">
    <text evidence="1 8">Belongs to the peptidase C14A family.</text>
</comment>
<evidence type="ECO:0000259" key="12">
    <source>
        <dbReference type="PROSITE" id="PS50208"/>
    </source>
</evidence>
<dbReference type="STRING" id="225164.V4BWY4"/>
<evidence type="ECO:0000313" key="14">
    <source>
        <dbReference type="Proteomes" id="UP000030746"/>
    </source>
</evidence>
<organism evidence="13 14">
    <name type="scientific">Lottia gigantea</name>
    <name type="common">Giant owl limpet</name>
    <dbReference type="NCBI Taxonomy" id="225164"/>
    <lineage>
        <taxon>Eukaryota</taxon>
        <taxon>Metazoa</taxon>
        <taxon>Spiralia</taxon>
        <taxon>Lophotrochozoa</taxon>
        <taxon>Mollusca</taxon>
        <taxon>Gastropoda</taxon>
        <taxon>Patellogastropoda</taxon>
        <taxon>Lottioidea</taxon>
        <taxon>Lottiidae</taxon>
        <taxon>Lottia</taxon>
    </lineage>
</organism>
<dbReference type="PROSITE" id="PS50168">
    <property type="entry name" value="DED"/>
    <property type="match status" value="2"/>
</dbReference>
<feature type="domain" description="DED" evidence="10">
    <location>
        <begin position="1"/>
        <end position="79"/>
    </location>
</feature>
<evidence type="ECO:0000256" key="8">
    <source>
        <dbReference type="RuleBase" id="RU003971"/>
    </source>
</evidence>
<evidence type="ECO:0000256" key="5">
    <source>
        <dbReference type="ARBA" id="ARBA00022801"/>
    </source>
</evidence>
<dbReference type="HOGENOM" id="CLU_036904_4_2_1"/>
<dbReference type="SUPFAM" id="SSF52129">
    <property type="entry name" value="Caspase-like"/>
    <property type="match status" value="1"/>
</dbReference>
<keyword evidence="9" id="KW-1133">Transmembrane helix</keyword>
<protein>
    <recommendedName>
        <fullName evidence="15">Caspase-8</fullName>
    </recommendedName>
</protein>
<dbReference type="InterPro" id="IPR033139">
    <property type="entry name" value="Caspase_cys_AS"/>
</dbReference>
<evidence type="ECO:0000256" key="7">
    <source>
        <dbReference type="ARBA" id="ARBA00023145"/>
    </source>
</evidence>
<feature type="transmembrane region" description="Helical" evidence="9">
    <location>
        <begin position="226"/>
        <end position="248"/>
    </location>
</feature>
<dbReference type="InterPro" id="IPR001875">
    <property type="entry name" value="DED_dom"/>
</dbReference>
<dbReference type="GO" id="GO:0005737">
    <property type="term" value="C:cytoplasm"/>
    <property type="evidence" value="ECO:0007669"/>
    <property type="project" value="UniProtKB-ARBA"/>
</dbReference>
<evidence type="ECO:0000256" key="9">
    <source>
        <dbReference type="SAM" id="Phobius"/>
    </source>
</evidence>